<feature type="transmembrane region" description="Helical" evidence="1">
    <location>
        <begin position="245"/>
        <end position="265"/>
    </location>
</feature>
<feature type="transmembrane region" description="Helical" evidence="1">
    <location>
        <begin position="105"/>
        <end position="134"/>
    </location>
</feature>
<feature type="domain" description="MgtC/SapB/SrpB/YhiD N-terminal" evidence="2">
    <location>
        <begin position="19"/>
        <end position="143"/>
    </location>
</feature>
<keyword evidence="1" id="KW-0812">Transmembrane</keyword>
<name>A0A1G9LRV4_9SPHI</name>
<dbReference type="OrthoDB" id="9811198at2"/>
<dbReference type="Pfam" id="PF13194">
    <property type="entry name" value="DUF4010"/>
    <property type="match status" value="1"/>
</dbReference>
<feature type="transmembrane region" description="Helical" evidence="1">
    <location>
        <begin position="277"/>
        <end position="297"/>
    </location>
</feature>
<dbReference type="RefSeq" id="WP_090697478.1">
    <property type="nucleotide sequence ID" value="NZ_FNHH01000001.1"/>
</dbReference>
<dbReference type="AlphaFoldDB" id="A0A1G9LRV4"/>
<dbReference type="Pfam" id="PF02308">
    <property type="entry name" value="MgtC"/>
    <property type="match status" value="1"/>
</dbReference>
<evidence type="ECO:0000256" key="1">
    <source>
        <dbReference type="SAM" id="Phobius"/>
    </source>
</evidence>
<dbReference type="PANTHER" id="PTHR39084:SF1">
    <property type="entry name" value="DUF4010 DOMAIN-CONTAINING PROTEIN"/>
    <property type="match status" value="1"/>
</dbReference>
<feature type="transmembrane region" description="Helical" evidence="1">
    <location>
        <begin position="317"/>
        <end position="334"/>
    </location>
</feature>
<dbReference type="InterPro" id="IPR049177">
    <property type="entry name" value="MgtC_SapB_SrpB_YhiD_N"/>
</dbReference>
<accession>A0A1G9LRV4</accession>
<feature type="transmembrane region" description="Helical" evidence="1">
    <location>
        <begin position="16"/>
        <end position="35"/>
    </location>
</feature>
<evidence type="ECO:0000259" key="3">
    <source>
        <dbReference type="Pfam" id="PF13194"/>
    </source>
</evidence>
<feature type="transmembrane region" description="Helical" evidence="1">
    <location>
        <begin position="47"/>
        <end position="66"/>
    </location>
</feature>
<dbReference type="InterPro" id="IPR025105">
    <property type="entry name" value="DUF4010"/>
</dbReference>
<reference evidence="5" key="1">
    <citation type="submission" date="2016-10" db="EMBL/GenBank/DDBJ databases">
        <authorList>
            <person name="Varghese N."/>
            <person name="Submissions S."/>
        </authorList>
    </citation>
    <scope>NUCLEOTIDE SEQUENCE [LARGE SCALE GENOMIC DNA]</scope>
    <source>
        <strain evidence="5">DSM 24536</strain>
    </source>
</reference>
<feature type="transmembrane region" description="Helical" evidence="1">
    <location>
        <begin position="154"/>
        <end position="171"/>
    </location>
</feature>
<keyword evidence="5" id="KW-1185">Reference proteome</keyword>
<feature type="transmembrane region" description="Helical" evidence="1">
    <location>
        <begin position="346"/>
        <end position="365"/>
    </location>
</feature>
<evidence type="ECO:0000313" key="4">
    <source>
        <dbReference type="EMBL" id="SDL64782.1"/>
    </source>
</evidence>
<proteinExistence type="predicted"/>
<feature type="transmembrane region" description="Helical" evidence="1">
    <location>
        <begin position="377"/>
        <end position="403"/>
    </location>
</feature>
<feature type="domain" description="DUF4010" evidence="3">
    <location>
        <begin position="192"/>
        <end position="401"/>
    </location>
</feature>
<keyword evidence="1" id="KW-1133">Transmembrane helix</keyword>
<gene>
    <name evidence="4" type="ORF">SAMN05421813_10176</name>
</gene>
<organism evidence="4 5">
    <name type="scientific">Daejeonella rubra</name>
    <dbReference type="NCBI Taxonomy" id="990371"/>
    <lineage>
        <taxon>Bacteria</taxon>
        <taxon>Pseudomonadati</taxon>
        <taxon>Bacteroidota</taxon>
        <taxon>Sphingobacteriia</taxon>
        <taxon>Sphingobacteriales</taxon>
        <taxon>Sphingobacteriaceae</taxon>
        <taxon>Daejeonella</taxon>
    </lineage>
</organism>
<feature type="transmembrane region" description="Helical" evidence="1">
    <location>
        <begin position="187"/>
        <end position="208"/>
    </location>
</feature>
<keyword evidence="1" id="KW-0472">Membrane</keyword>
<evidence type="ECO:0000259" key="2">
    <source>
        <dbReference type="Pfam" id="PF02308"/>
    </source>
</evidence>
<dbReference type="EMBL" id="FNHH01000001">
    <property type="protein sequence ID" value="SDL64782.1"/>
    <property type="molecule type" value="Genomic_DNA"/>
</dbReference>
<dbReference type="Proteomes" id="UP000199226">
    <property type="component" value="Unassembled WGS sequence"/>
</dbReference>
<feature type="transmembrane region" description="Helical" evidence="1">
    <location>
        <begin position="72"/>
        <end position="93"/>
    </location>
</feature>
<sequence>MEIGTSQFSDFNLDHLIGLATSIGIGFLIGMERQFSKEAVEHQEQFAGIRTFTMVSMFGFISALLSTLMGEWVFGLTLVCVFAFVIVSYLHLSKTPGNKGATSEFALIITFTLGAMVFMKLILFALIIMVVMLMLLAFKPTLHLFVEKLKRQELLAIILFVVMSALVIPFLPNDNFGPYDLWNLKEIWQMVVLVSGTSLVGYMIAKFMGQKGTMLAGIVGGLVSSTSVALAFSRKSMETKSIAASFFYAIGVISACTIMFPRILFEVYVVNAELAKQLWIPVLLISAAGFGSAALIYRFKKGKPGSNGIILKNPLDFSTAIKFAFLYAAVQWLVKYSSVHFGDSGTYIAGAISGITDVDAITLSMAKISKAGGDANLAINTILIAALSNTLVKFMIISALGSIELRKTAFFGFLAMFLTGLAYFLISSVF</sequence>
<protein>
    <submittedName>
        <fullName evidence="4">Uncharacterized membrane protein, DUF4010 family</fullName>
    </submittedName>
</protein>
<feature type="transmembrane region" description="Helical" evidence="1">
    <location>
        <begin position="409"/>
        <end position="426"/>
    </location>
</feature>
<dbReference type="PANTHER" id="PTHR39084">
    <property type="entry name" value="MEMBRANE PROTEIN-RELATED"/>
    <property type="match status" value="1"/>
</dbReference>
<evidence type="ECO:0000313" key="5">
    <source>
        <dbReference type="Proteomes" id="UP000199226"/>
    </source>
</evidence>
<feature type="transmembrane region" description="Helical" evidence="1">
    <location>
        <begin position="214"/>
        <end position="233"/>
    </location>
</feature>